<sequence>MGRVTLGVGADASAGLPLETTSFVGRRRDRGKIRQLLGDARLVTLTGFGGVGKTRLALRVASGLRRVFADGVHVVSLAAVGDPALTAQTVVTVLGLQGRTQRAAVDSLADYLREREVLLVLDNCENVVDAVARLADILLSRCARLRILATSREPLRITGETIYAVLPLSVPPREASGPPSGLHAFEAVGLFIDRARAVHPDFELSDVNSAAVAKICSKLEGIPLAIELAAVRLRTMSPAELADNLTGRWAILTRGSRTAPDRQRTMAACIEWSYELCSEAERDVWAAVSAFSGGFDFDAADWVCAGVSLDEPLADVFAALVDKSVLVAQRYDMYTRFRLLPPIRYRGLRRLEETGQLGKFRRRHRDWYARLAHLAREDWISPRQVDWIHKLRRETSNLQTALGYCFDEPGEAETGLRMGVDLHEFGLAEGLFYPGLMWFHRLLPLVPESTPLRALALRTAGWWSAASGDLAGSLRLLVEGQRVADEVGGAVESLFTQTAGFVALFSGDFVRAIELFDEALDGFRNEENTLEVVQTLYLLQLAHGFVGDFGRALTCHEQCLQITEPVGESWARGYSTWIAGFTHWCRGDVPTAMTLYQRALGISHRIDDPVGIGLCFEGLAWIAAASEPERAAELLGAADGVWARIQTSTSALRGLFVHHEDAVAAISESLGEAARDDAWARGRSRSLHDAIQYSSNEKPVREDLAAVGRARGGDPQDILTTREKQVAALVAQSMSNKDIADTLVISKRTAETHVENILTKLGFTSRSQIMVWMADQVGSTTARVRRTP</sequence>
<proteinExistence type="predicted"/>
<reference evidence="2 3" key="1">
    <citation type="submission" date="2016-10" db="EMBL/GenBank/DDBJ databases">
        <title>Genome sequence of Mycobacterium talmonii.</title>
        <authorList>
            <person name="Greninger A.L."/>
            <person name="Elliott B."/>
            <person name="Vasireddy S."/>
            <person name="Vasireddy R."/>
        </authorList>
    </citation>
    <scope>NUCLEOTIDE SEQUENCE [LARGE SCALE GENOMIC DNA]</scope>
    <source>
        <strain evidence="3">NE-TNMC-100812</strain>
    </source>
</reference>
<dbReference type="Gene3D" id="3.40.50.300">
    <property type="entry name" value="P-loop containing nucleotide triphosphate hydrolases"/>
    <property type="match status" value="1"/>
</dbReference>
<dbReference type="AlphaFoldDB" id="A0A1S1NHY4"/>
<protein>
    <recommendedName>
        <fullName evidence="1">HTH luxR-type domain-containing protein</fullName>
    </recommendedName>
</protein>
<gene>
    <name evidence="2" type="ORF">BKN37_05820</name>
</gene>
<dbReference type="GO" id="GO:0006355">
    <property type="term" value="P:regulation of DNA-templated transcription"/>
    <property type="evidence" value="ECO:0007669"/>
    <property type="project" value="InterPro"/>
</dbReference>
<dbReference type="InterPro" id="IPR049945">
    <property type="entry name" value="AAA_22"/>
</dbReference>
<name>A0A1S1NHY4_9MYCO</name>
<dbReference type="PRINTS" id="PR00038">
    <property type="entry name" value="HTHLUXR"/>
</dbReference>
<dbReference type="Gene3D" id="1.10.10.10">
    <property type="entry name" value="Winged helix-like DNA-binding domain superfamily/Winged helix DNA-binding domain"/>
    <property type="match status" value="1"/>
</dbReference>
<dbReference type="PANTHER" id="PTHR47691:SF3">
    <property type="entry name" value="HTH-TYPE TRANSCRIPTIONAL REGULATOR RV0890C-RELATED"/>
    <property type="match status" value="1"/>
</dbReference>
<organism evidence="2 3">
    <name type="scientific">Mycobacterium talmoniae</name>
    <dbReference type="NCBI Taxonomy" id="1858794"/>
    <lineage>
        <taxon>Bacteria</taxon>
        <taxon>Bacillati</taxon>
        <taxon>Actinomycetota</taxon>
        <taxon>Actinomycetes</taxon>
        <taxon>Mycobacteriales</taxon>
        <taxon>Mycobacteriaceae</taxon>
        <taxon>Mycobacterium</taxon>
    </lineage>
</organism>
<evidence type="ECO:0000259" key="1">
    <source>
        <dbReference type="PROSITE" id="PS50043"/>
    </source>
</evidence>
<dbReference type="SUPFAM" id="SSF48452">
    <property type="entry name" value="TPR-like"/>
    <property type="match status" value="1"/>
</dbReference>
<dbReference type="InterPro" id="IPR011990">
    <property type="entry name" value="TPR-like_helical_dom_sf"/>
</dbReference>
<dbReference type="InterPro" id="IPR027417">
    <property type="entry name" value="P-loop_NTPase"/>
</dbReference>
<dbReference type="PANTHER" id="PTHR47691">
    <property type="entry name" value="REGULATOR-RELATED"/>
    <property type="match status" value="1"/>
</dbReference>
<dbReference type="SUPFAM" id="SSF52540">
    <property type="entry name" value="P-loop containing nucleoside triphosphate hydrolases"/>
    <property type="match status" value="1"/>
</dbReference>
<dbReference type="GO" id="GO:0003677">
    <property type="term" value="F:DNA binding"/>
    <property type="evidence" value="ECO:0007669"/>
    <property type="project" value="InterPro"/>
</dbReference>
<dbReference type="Pfam" id="PF13401">
    <property type="entry name" value="AAA_22"/>
    <property type="match status" value="1"/>
</dbReference>
<comment type="caution">
    <text evidence="2">The sequence shown here is derived from an EMBL/GenBank/DDBJ whole genome shotgun (WGS) entry which is preliminary data.</text>
</comment>
<dbReference type="Proteomes" id="UP000179734">
    <property type="component" value="Unassembled WGS sequence"/>
</dbReference>
<dbReference type="Gene3D" id="1.25.40.10">
    <property type="entry name" value="Tetratricopeptide repeat domain"/>
    <property type="match status" value="1"/>
</dbReference>
<dbReference type="SMART" id="SM00421">
    <property type="entry name" value="HTH_LUXR"/>
    <property type="match status" value="1"/>
</dbReference>
<dbReference type="InterPro" id="IPR016032">
    <property type="entry name" value="Sig_transdc_resp-reg_C-effctor"/>
</dbReference>
<dbReference type="PROSITE" id="PS50043">
    <property type="entry name" value="HTH_LUXR_2"/>
    <property type="match status" value="1"/>
</dbReference>
<keyword evidence="3" id="KW-1185">Reference proteome</keyword>
<dbReference type="GO" id="GO:0016887">
    <property type="term" value="F:ATP hydrolysis activity"/>
    <property type="evidence" value="ECO:0007669"/>
    <property type="project" value="InterPro"/>
</dbReference>
<evidence type="ECO:0000313" key="2">
    <source>
        <dbReference type="EMBL" id="OHV05469.1"/>
    </source>
</evidence>
<feature type="domain" description="HTH luxR-type" evidence="1">
    <location>
        <begin position="712"/>
        <end position="777"/>
    </location>
</feature>
<dbReference type="CDD" id="cd06170">
    <property type="entry name" value="LuxR_C_like"/>
    <property type="match status" value="1"/>
</dbReference>
<dbReference type="SUPFAM" id="SSF46894">
    <property type="entry name" value="C-terminal effector domain of the bipartite response regulators"/>
    <property type="match status" value="1"/>
</dbReference>
<accession>A0A1S1NHY4</accession>
<evidence type="ECO:0000313" key="3">
    <source>
        <dbReference type="Proteomes" id="UP000179734"/>
    </source>
</evidence>
<dbReference type="Pfam" id="PF00196">
    <property type="entry name" value="GerE"/>
    <property type="match status" value="1"/>
</dbReference>
<dbReference type="PRINTS" id="PR00364">
    <property type="entry name" value="DISEASERSIST"/>
</dbReference>
<dbReference type="EMBL" id="MLQM01000017">
    <property type="protein sequence ID" value="OHV05469.1"/>
    <property type="molecule type" value="Genomic_DNA"/>
</dbReference>
<dbReference type="InterPro" id="IPR000792">
    <property type="entry name" value="Tscrpt_reg_LuxR_C"/>
</dbReference>
<dbReference type="InterPro" id="IPR036388">
    <property type="entry name" value="WH-like_DNA-bd_sf"/>
</dbReference>